<dbReference type="GO" id="GO:0046656">
    <property type="term" value="P:folic acid biosynthetic process"/>
    <property type="evidence" value="ECO:0007669"/>
    <property type="project" value="UniProtKB-KW"/>
</dbReference>
<dbReference type="PANTHER" id="PTHR20941">
    <property type="entry name" value="FOLATE SYNTHESIS PROTEINS"/>
    <property type="match status" value="1"/>
</dbReference>
<dbReference type="GO" id="GO:0005829">
    <property type="term" value="C:cytosol"/>
    <property type="evidence" value="ECO:0007669"/>
    <property type="project" value="TreeGrafter"/>
</dbReference>
<dbReference type="EMBL" id="FNOI01000001">
    <property type="protein sequence ID" value="SDW29219.1"/>
    <property type="molecule type" value="Genomic_DNA"/>
</dbReference>
<evidence type="ECO:0000313" key="15">
    <source>
        <dbReference type="Proteomes" id="UP000199441"/>
    </source>
</evidence>
<evidence type="ECO:0000256" key="6">
    <source>
        <dbReference type="ARBA" id="ARBA00016919"/>
    </source>
</evidence>
<dbReference type="NCBIfam" id="TIGR01496">
    <property type="entry name" value="DHPS"/>
    <property type="match status" value="1"/>
</dbReference>
<evidence type="ECO:0000256" key="12">
    <source>
        <dbReference type="RuleBase" id="RU361205"/>
    </source>
</evidence>
<dbReference type="RefSeq" id="WP_089944663.1">
    <property type="nucleotide sequence ID" value="NZ_FNOI01000001.1"/>
</dbReference>
<evidence type="ECO:0000256" key="11">
    <source>
        <dbReference type="ARBA" id="ARBA00030193"/>
    </source>
</evidence>
<comment type="function">
    <text evidence="12">Catalyzes the condensation of para-aminobenzoate (pABA) with 6-hydroxymethyl-7,8-dihydropterin diphosphate (DHPt-PP) to form 7,8-dihydropteroate (H2Pte), the immediate precursor of folate derivatives.</text>
</comment>
<comment type="similarity">
    <text evidence="4 12">Belongs to the DHPS family.</text>
</comment>
<keyword evidence="10 12" id="KW-0289">Folate biosynthesis</keyword>
<gene>
    <name evidence="14" type="ORF">SAMN04488001_0769</name>
</gene>
<proteinExistence type="inferred from homology"/>
<protein>
    <recommendedName>
        <fullName evidence="6 12">Dihydropteroate synthase</fullName>
        <shortName evidence="12">DHPS</shortName>
        <ecNumber evidence="5 12">2.5.1.15</ecNumber>
    </recommendedName>
    <alternativeName>
        <fullName evidence="11 12">Dihydropteroate pyrophosphorylase</fullName>
    </alternativeName>
</protein>
<feature type="domain" description="Pterin-binding" evidence="13">
    <location>
        <begin position="71"/>
        <end position="326"/>
    </location>
</feature>
<dbReference type="STRING" id="670155.SAMN04488001_0769"/>
<sequence>MSLYFRPIIQTDPKRTSGAVSLNGGPLWFDRVEPLERGVTHALMPALDLPGPLIDILRSPRGTPDLPADRAAIMGVLNVTPDSFSDGGRFTAPDAAIAHAKAMIATGADILDIGGESTRPGAAVVPEAEEISRTAPVIAALREAGVDVPISIDTRKAAVAEAALKAGATMLNDVSALTFDADMARVAASAGAPICLMHAQGAPETMQDSPHYDNVLLDVYDHLAARVAAAEAAGIARSRIILDPGIGFGKTQAHNLALIRNISLFHTLGCPILLGVSRKRFIGNIAGVDQAEDRASGSVSVALEGLRQGVQIIRAHDIEAHRQAFSLWRALHT</sequence>
<keyword evidence="15" id="KW-1185">Reference proteome</keyword>
<comment type="cofactor">
    <cofactor evidence="2 12">
        <name>Mg(2+)</name>
        <dbReference type="ChEBI" id="CHEBI:18420"/>
    </cofactor>
</comment>
<dbReference type="SUPFAM" id="SSF51717">
    <property type="entry name" value="Dihydropteroate synthetase-like"/>
    <property type="match status" value="1"/>
</dbReference>
<evidence type="ECO:0000313" key="14">
    <source>
        <dbReference type="EMBL" id="SDW29219.1"/>
    </source>
</evidence>
<dbReference type="GO" id="GO:0046654">
    <property type="term" value="P:tetrahydrofolate biosynthetic process"/>
    <property type="evidence" value="ECO:0007669"/>
    <property type="project" value="UniProtKB-UniPathway"/>
</dbReference>
<dbReference type="AlphaFoldDB" id="A0A1H2SE31"/>
<keyword evidence="7 12" id="KW-0808">Transferase</keyword>
<dbReference type="PANTHER" id="PTHR20941:SF1">
    <property type="entry name" value="FOLIC ACID SYNTHESIS PROTEIN FOL1"/>
    <property type="match status" value="1"/>
</dbReference>
<evidence type="ECO:0000256" key="5">
    <source>
        <dbReference type="ARBA" id="ARBA00012458"/>
    </source>
</evidence>
<dbReference type="Proteomes" id="UP000199441">
    <property type="component" value="Unassembled WGS sequence"/>
</dbReference>
<dbReference type="PROSITE" id="PS50972">
    <property type="entry name" value="PTERIN_BINDING"/>
    <property type="match status" value="1"/>
</dbReference>
<dbReference type="GO" id="GO:0046872">
    <property type="term" value="F:metal ion binding"/>
    <property type="evidence" value="ECO:0007669"/>
    <property type="project" value="UniProtKB-KW"/>
</dbReference>
<comment type="pathway">
    <text evidence="3 12">Cofactor biosynthesis; tetrahydrofolate biosynthesis; 7,8-dihydrofolate from 2-amino-4-hydroxy-6-hydroxymethyl-7,8-dihydropteridine diphosphate and 4-aminobenzoate: step 1/2.</text>
</comment>
<evidence type="ECO:0000256" key="4">
    <source>
        <dbReference type="ARBA" id="ARBA00009503"/>
    </source>
</evidence>
<dbReference type="Pfam" id="PF00809">
    <property type="entry name" value="Pterin_bind"/>
    <property type="match status" value="1"/>
</dbReference>
<evidence type="ECO:0000256" key="2">
    <source>
        <dbReference type="ARBA" id="ARBA00001946"/>
    </source>
</evidence>
<dbReference type="InterPro" id="IPR045031">
    <property type="entry name" value="DHP_synth-like"/>
</dbReference>
<comment type="catalytic activity">
    <reaction evidence="1">
        <text>(7,8-dihydropterin-6-yl)methyl diphosphate + 4-aminobenzoate = 7,8-dihydropteroate + diphosphate</text>
        <dbReference type="Rhea" id="RHEA:19949"/>
        <dbReference type="ChEBI" id="CHEBI:17836"/>
        <dbReference type="ChEBI" id="CHEBI:17839"/>
        <dbReference type="ChEBI" id="CHEBI:33019"/>
        <dbReference type="ChEBI" id="CHEBI:72950"/>
        <dbReference type="EC" id="2.5.1.15"/>
    </reaction>
</comment>
<evidence type="ECO:0000256" key="1">
    <source>
        <dbReference type="ARBA" id="ARBA00000012"/>
    </source>
</evidence>
<dbReference type="InterPro" id="IPR011005">
    <property type="entry name" value="Dihydropteroate_synth-like_sf"/>
</dbReference>
<evidence type="ECO:0000256" key="8">
    <source>
        <dbReference type="ARBA" id="ARBA00022723"/>
    </source>
</evidence>
<keyword evidence="9 12" id="KW-0460">Magnesium</keyword>
<dbReference type="CDD" id="cd00739">
    <property type="entry name" value="DHPS"/>
    <property type="match status" value="1"/>
</dbReference>
<dbReference type="InterPro" id="IPR006390">
    <property type="entry name" value="DHP_synth_dom"/>
</dbReference>
<evidence type="ECO:0000256" key="7">
    <source>
        <dbReference type="ARBA" id="ARBA00022679"/>
    </source>
</evidence>
<evidence type="ECO:0000256" key="9">
    <source>
        <dbReference type="ARBA" id="ARBA00022842"/>
    </source>
</evidence>
<dbReference type="GO" id="GO:0004156">
    <property type="term" value="F:dihydropteroate synthase activity"/>
    <property type="evidence" value="ECO:0007669"/>
    <property type="project" value="UniProtKB-EC"/>
</dbReference>
<keyword evidence="8 12" id="KW-0479">Metal-binding</keyword>
<name>A0A1H2SE31_9RHOB</name>
<accession>A0A1H2SE31</accession>
<dbReference type="PROSITE" id="PS00793">
    <property type="entry name" value="DHPS_2"/>
    <property type="match status" value="1"/>
</dbReference>
<evidence type="ECO:0000256" key="10">
    <source>
        <dbReference type="ARBA" id="ARBA00022909"/>
    </source>
</evidence>
<organism evidence="14 15">
    <name type="scientific">Litoreibacter albidus</name>
    <dbReference type="NCBI Taxonomy" id="670155"/>
    <lineage>
        <taxon>Bacteria</taxon>
        <taxon>Pseudomonadati</taxon>
        <taxon>Pseudomonadota</taxon>
        <taxon>Alphaproteobacteria</taxon>
        <taxon>Rhodobacterales</taxon>
        <taxon>Roseobacteraceae</taxon>
        <taxon>Litoreibacter</taxon>
    </lineage>
</organism>
<dbReference type="Gene3D" id="3.20.20.20">
    <property type="entry name" value="Dihydropteroate synthase-like"/>
    <property type="match status" value="1"/>
</dbReference>
<evidence type="ECO:0000256" key="3">
    <source>
        <dbReference type="ARBA" id="ARBA00004763"/>
    </source>
</evidence>
<dbReference type="OrthoDB" id="9811744at2"/>
<dbReference type="PROSITE" id="PS00792">
    <property type="entry name" value="DHPS_1"/>
    <property type="match status" value="1"/>
</dbReference>
<evidence type="ECO:0000259" key="13">
    <source>
        <dbReference type="PROSITE" id="PS50972"/>
    </source>
</evidence>
<dbReference type="FunFam" id="3.20.20.20:FF:000006">
    <property type="entry name" value="Dihydropteroate synthase"/>
    <property type="match status" value="1"/>
</dbReference>
<dbReference type="InterPro" id="IPR000489">
    <property type="entry name" value="Pterin-binding_dom"/>
</dbReference>
<dbReference type="UniPathway" id="UPA00077">
    <property type="reaction ID" value="UER00156"/>
</dbReference>
<dbReference type="EC" id="2.5.1.15" evidence="5 12"/>
<reference evidence="15" key="1">
    <citation type="submission" date="2016-10" db="EMBL/GenBank/DDBJ databases">
        <authorList>
            <person name="Varghese N."/>
            <person name="Submissions S."/>
        </authorList>
    </citation>
    <scope>NUCLEOTIDE SEQUENCE [LARGE SCALE GENOMIC DNA]</scope>
    <source>
        <strain evidence="15">DSM 26922</strain>
    </source>
</reference>